<organism evidence="2 3">
    <name type="scientific">Hirschia litorea</name>
    <dbReference type="NCBI Taxonomy" id="1199156"/>
    <lineage>
        <taxon>Bacteria</taxon>
        <taxon>Pseudomonadati</taxon>
        <taxon>Pseudomonadota</taxon>
        <taxon>Alphaproteobacteria</taxon>
        <taxon>Hyphomonadales</taxon>
        <taxon>Hyphomonadaceae</taxon>
        <taxon>Hirschia</taxon>
    </lineage>
</organism>
<proteinExistence type="predicted"/>
<evidence type="ECO:0000313" key="2">
    <source>
        <dbReference type="EMBL" id="MFC7292247.1"/>
    </source>
</evidence>
<accession>A0ABW2IMX2</accession>
<reference evidence="3" key="1">
    <citation type="journal article" date="2019" name="Int. J. Syst. Evol. Microbiol.">
        <title>The Global Catalogue of Microorganisms (GCM) 10K type strain sequencing project: providing services to taxonomists for standard genome sequencing and annotation.</title>
        <authorList>
            <consortium name="The Broad Institute Genomics Platform"/>
            <consortium name="The Broad Institute Genome Sequencing Center for Infectious Disease"/>
            <person name="Wu L."/>
            <person name="Ma J."/>
        </authorList>
    </citation>
    <scope>NUCLEOTIDE SEQUENCE [LARGE SCALE GENOMIC DNA]</scope>
    <source>
        <strain evidence="3">CCUG 51308</strain>
    </source>
</reference>
<name>A0ABW2IMX2_9PROT</name>
<keyword evidence="1" id="KW-0472">Membrane</keyword>
<keyword evidence="1" id="KW-0812">Transmembrane</keyword>
<dbReference type="Proteomes" id="UP001596492">
    <property type="component" value="Unassembled WGS sequence"/>
</dbReference>
<dbReference type="EMBL" id="JBHTBR010000005">
    <property type="protein sequence ID" value="MFC7292247.1"/>
    <property type="molecule type" value="Genomic_DNA"/>
</dbReference>
<gene>
    <name evidence="2" type="ORF">ACFQS8_11510</name>
</gene>
<feature type="transmembrane region" description="Helical" evidence="1">
    <location>
        <begin position="32"/>
        <end position="53"/>
    </location>
</feature>
<comment type="caution">
    <text evidence="2">The sequence shown here is derived from an EMBL/GenBank/DDBJ whole genome shotgun (WGS) entry which is preliminary data.</text>
</comment>
<evidence type="ECO:0000256" key="1">
    <source>
        <dbReference type="SAM" id="Phobius"/>
    </source>
</evidence>
<keyword evidence="3" id="KW-1185">Reference proteome</keyword>
<sequence>MAKTISCIFFALGFVLLPFSFFQIDEAGNVRFIVFTLNDFGLAVALIAIGYILKNQTKRAEIEPEK</sequence>
<dbReference type="RefSeq" id="WP_382167525.1">
    <property type="nucleotide sequence ID" value="NZ_JBHTBR010000005.1"/>
</dbReference>
<keyword evidence="1" id="KW-1133">Transmembrane helix</keyword>
<protein>
    <submittedName>
        <fullName evidence="2">Uncharacterized protein</fullName>
    </submittedName>
</protein>
<evidence type="ECO:0000313" key="3">
    <source>
        <dbReference type="Proteomes" id="UP001596492"/>
    </source>
</evidence>